<dbReference type="AlphaFoldDB" id="A0A6L6PYX6"/>
<evidence type="ECO:0000313" key="2">
    <source>
        <dbReference type="Proteomes" id="UP000484015"/>
    </source>
</evidence>
<organism evidence="1 2">
    <name type="scientific">Pseudoduganella ginsengisoli</name>
    <dbReference type="NCBI Taxonomy" id="1462440"/>
    <lineage>
        <taxon>Bacteria</taxon>
        <taxon>Pseudomonadati</taxon>
        <taxon>Pseudomonadota</taxon>
        <taxon>Betaproteobacteria</taxon>
        <taxon>Burkholderiales</taxon>
        <taxon>Oxalobacteraceae</taxon>
        <taxon>Telluria group</taxon>
        <taxon>Pseudoduganella</taxon>
    </lineage>
</organism>
<gene>
    <name evidence="1" type="ORF">GM668_08790</name>
</gene>
<accession>A0A6L6PYX6</accession>
<name>A0A6L6PYX6_9BURK</name>
<keyword evidence="2" id="KW-1185">Reference proteome</keyword>
<reference evidence="1 2" key="1">
    <citation type="submission" date="2019-11" db="EMBL/GenBank/DDBJ databases">
        <title>Type strains purchased from KCTC, JCM and DSMZ.</title>
        <authorList>
            <person name="Lu H."/>
        </authorList>
    </citation>
    <scope>NUCLEOTIDE SEQUENCE [LARGE SCALE GENOMIC DNA]</scope>
    <source>
        <strain evidence="1 2">KCTC 42409</strain>
    </source>
</reference>
<dbReference type="Proteomes" id="UP000484015">
    <property type="component" value="Unassembled WGS sequence"/>
</dbReference>
<dbReference type="RefSeq" id="WP_155438585.1">
    <property type="nucleotide sequence ID" value="NZ_WNLA01000004.1"/>
</dbReference>
<evidence type="ECO:0000313" key="1">
    <source>
        <dbReference type="EMBL" id="MTW02188.1"/>
    </source>
</evidence>
<dbReference type="EMBL" id="WNLA01000004">
    <property type="protein sequence ID" value="MTW02188.1"/>
    <property type="molecule type" value="Genomic_DNA"/>
</dbReference>
<dbReference type="OrthoDB" id="8781282at2"/>
<sequence>MNIAKNMEIIFVAAALVVGLTSEALARPAKRPATTLEQPSYVASPDIAGKVPVVVVSAKRLTAAEKAGFAG</sequence>
<proteinExistence type="predicted"/>
<protein>
    <submittedName>
        <fullName evidence="1">Uncharacterized protein</fullName>
    </submittedName>
</protein>
<comment type="caution">
    <text evidence="1">The sequence shown here is derived from an EMBL/GenBank/DDBJ whole genome shotgun (WGS) entry which is preliminary data.</text>
</comment>